<feature type="transmembrane region" description="Helical" evidence="2">
    <location>
        <begin position="79"/>
        <end position="101"/>
    </location>
</feature>
<accession>A0AAV7MHG8</accession>
<dbReference type="Proteomes" id="UP001066276">
    <property type="component" value="Chromosome 9"/>
</dbReference>
<feature type="region of interest" description="Disordered" evidence="1">
    <location>
        <begin position="1"/>
        <end position="32"/>
    </location>
</feature>
<comment type="caution">
    <text evidence="3">The sequence shown here is derived from an EMBL/GenBank/DDBJ whole genome shotgun (WGS) entry which is preliminary data.</text>
</comment>
<dbReference type="AlphaFoldDB" id="A0AAV7MHG8"/>
<evidence type="ECO:0000256" key="1">
    <source>
        <dbReference type="SAM" id="MobiDB-lite"/>
    </source>
</evidence>
<sequence length="105" mass="12099">MERQQVRGPLLSDPEHPHSGEGGEPEAMDTPIRRSTFDCPRLHSYITIFTGTFAARQTKTETKDSVLPKEASGTPTRHCWWAVMYFNFVFLFMLCYVSDYLSMVF</sequence>
<gene>
    <name evidence="3" type="ORF">NDU88_000663</name>
</gene>
<keyword evidence="2" id="KW-1133">Transmembrane helix</keyword>
<evidence type="ECO:0000313" key="4">
    <source>
        <dbReference type="Proteomes" id="UP001066276"/>
    </source>
</evidence>
<evidence type="ECO:0000256" key="2">
    <source>
        <dbReference type="SAM" id="Phobius"/>
    </source>
</evidence>
<name>A0AAV7MHG8_PLEWA</name>
<proteinExistence type="predicted"/>
<evidence type="ECO:0000313" key="3">
    <source>
        <dbReference type="EMBL" id="KAJ1103236.1"/>
    </source>
</evidence>
<keyword evidence="2" id="KW-0472">Membrane</keyword>
<dbReference type="EMBL" id="JANPWB010000013">
    <property type="protein sequence ID" value="KAJ1103236.1"/>
    <property type="molecule type" value="Genomic_DNA"/>
</dbReference>
<keyword evidence="2" id="KW-0812">Transmembrane</keyword>
<organism evidence="3 4">
    <name type="scientific">Pleurodeles waltl</name>
    <name type="common">Iberian ribbed newt</name>
    <dbReference type="NCBI Taxonomy" id="8319"/>
    <lineage>
        <taxon>Eukaryota</taxon>
        <taxon>Metazoa</taxon>
        <taxon>Chordata</taxon>
        <taxon>Craniata</taxon>
        <taxon>Vertebrata</taxon>
        <taxon>Euteleostomi</taxon>
        <taxon>Amphibia</taxon>
        <taxon>Batrachia</taxon>
        <taxon>Caudata</taxon>
        <taxon>Salamandroidea</taxon>
        <taxon>Salamandridae</taxon>
        <taxon>Pleurodelinae</taxon>
        <taxon>Pleurodeles</taxon>
    </lineage>
</organism>
<reference evidence="3" key="1">
    <citation type="journal article" date="2022" name="bioRxiv">
        <title>Sequencing and chromosome-scale assembly of the giantPleurodeles waltlgenome.</title>
        <authorList>
            <person name="Brown T."/>
            <person name="Elewa A."/>
            <person name="Iarovenko S."/>
            <person name="Subramanian E."/>
            <person name="Araus A.J."/>
            <person name="Petzold A."/>
            <person name="Susuki M."/>
            <person name="Suzuki K.-i.T."/>
            <person name="Hayashi T."/>
            <person name="Toyoda A."/>
            <person name="Oliveira C."/>
            <person name="Osipova E."/>
            <person name="Leigh N.D."/>
            <person name="Simon A."/>
            <person name="Yun M.H."/>
        </authorList>
    </citation>
    <scope>NUCLEOTIDE SEQUENCE</scope>
    <source>
        <strain evidence="3">20211129_DDA</strain>
        <tissue evidence="3">Liver</tissue>
    </source>
</reference>
<keyword evidence="4" id="KW-1185">Reference proteome</keyword>
<protein>
    <submittedName>
        <fullName evidence="3">Uncharacterized protein</fullName>
    </submittedName>
</protein>